<reference evidence="8" key="1">
    <citation type="journal article" date="2014" name="Int. J. Syst. Evol. Microbiol.">
        <title>Complete genome sequence of Corynebacterium casei LMG S-19264T (=DSM 44701T), isolated from a smear-ripened cheese.</title>
        <authorList>
            <consortium name="US DOE Joint Genome Institute (JGI-PGF)"/>
            <person name="Walter F."/>
            <person name="Albersmeier A."/>
            <person name="Kalinowski J."/>
            <person name="Ruckert C."/>
        </authorList>
    </citation>
    <scope>NUCLEOTIDE SEQUENCE</scope>
    <source>
        <strain evidence="8">KCTC 42651</strain>
    </source>
</reference>
<dbReference type="InterPro" id="IPR006140">
    <property type="entry name" value="D-isomer_DH_NAD-bd"/>
</dbReference>
<proteinExistence type="inferred from homology"/>
<evidence type="ECO:0000256" key="5">
    <source>
        <dbReference type="RuleBase" id="RU003719"/>
    </source>
</evidence>
<evidence type="ECO:0000256" key="4">
    <source>
        <dbReference type="ARBA" id="ARBA00023027"/>
    </source>
</evidence>
<dbReference type="PROSITE" id="PS00065">
    <property type="entry name" value="D_2_HYDROXYACID_DH_1"/>
    <property type="match status" value="1"/>
</dbReference>
<gene>
    <name evidence="8" type="ORF">GCM10017083_31440</name>
</gene>
<dbReference type="Pfam" id="PF02826">
    <property type="entry name" value="2-Hacid_dh_C"/>
    <property type="match status" value="1"/>
</dbReference>
<dbReference type="InterPro" id="IPR006139">
    <property type="entry name" value="D-isomer_2_OHA_DH_cat_dom"/>
</dbReference>
<evidence type="ECO:0000259" key="6">
    <source>
        <dbReference type="Pfam" id="PF00389"/>
    </source>
</evidence>
<evidence type="ECO:0000256" key="3">
    <source>
        <dbReference type="ARBA" id="ARBA00023002"/>
    </source>
</evidence>
<keyword evidence="2" id="KW-0028">Amino-acid biosynthesis</keyword>
<accession>A0A918XUB4</accession>
<sequence>MRHKVLLIDPLYHPGGEAHLREHADVELLLRPERAAVLGAARGAHGICGRYPNKVDAEVIAAAEDLLVICSSGRGTDAIDIAAATERGVSVVNNPGFGKVPVSEHALFMMMSLSRHGFEHDAMTRAGTGWSDRLGAGNTIRDLEGSTLGIVGLGQIGREMARKCAGAFSQTVLAYDPYVDKATMDELGVEKVEDLVDLLGRSDYVSVHAELNDETHHMFDDAAFAAMQPHACLINTARGKIVSQDALHTALAGRRIRAAALDVFEVEPVGPDNPLCKLDNILLSPHVGGLTAGFMEQSAATVARTMLSVFRGERPEAICNPEAWERTKQRATRLLAGG</sequence>
<dbReference type="InterPro" id="IPR036291">
    <property type="entry name" value="NAD(P)-bd_dom_sf"/>
</dbReference>
<protein>
    <submittedName>
        <fullName evidence="8">D-3-phosphoglycerate dehydrogenase</fullName>
    </submittedName>
</protein>
<evidence type="ECO:0000313" key="9">
    <source>
        <dbReference type="Proteomes" id="UP000630353"/>
    </source>
</evidence>
<name>A0A918XUB4_9PROT</name>
<evidence type="ECO:0000256" key="1">
    <source>
        <dbReference type="ARBA" id="ARBA00005854"/>
    </source>
</evidence>
<dbReference type="InterPro" id="IPR050857">
    <property type="entry name" value="D-2-hydroxyacid_DH"/>
</dbReference>
<dbReference type="GO" id="GO:0008652">
    <property type="term" value="P:amino acid biosynthetic process"/>
    <property type="evidence" value="ECO:0007669"/>
    <property type="project" value="UniProtKB-KW"/>
</dbReference>
<dbReference type="PANTHER" id="PTHR42789:SF1">
    <property type="entry name" value="D-ISOMER SPECIFIC 2-HYDROXYACID DEHYDROGENASE FAMILY PROTEIN (AFU_ORTHOLOGUE AFUA_6G10090)"/>
    <property type="match status" value="1"/>
</dbReference>
<dbReference type="GO" id="GO:0051287">
    <property type="term" value="F:NAD binding"/>
    <property type="evidence" value="ECO:0007669"/>
    <property type="project" value="InterPro"/>
</dbReference>
<reference evidence="8" key="2">
    <citation type="submission" date="2020-09" db="EMBL/GenBank/DDBJ databases">
        <authorList>
            <person name="Sun Q."/>
            <person name="Kim S."/>
        </authorList>
    </citation>
    <scope>NUCLEOTIDE SEQUENCE</scope>
    <source>
        <strain evidence="8">KCTC 42651</strain>
    </source>
</reference>
<evidence type="ECO:0000256" key="2">
    <source>
        <dbReference type="ARBA" id="ARBA00022605"/>
    </source>
</evidence>
<dbReference type="InterPro" id="IPR029752">
    <property type="entry name" value="D-isomer_DH_CS1"/>
</dbReference>
<keyword evidence="9" id="KW-1185">Reference proteome</keyword>
<organism evidence="8 9">
    <name type="scientific">Thalassobaculum fulvum</name>
    <dbReference type="NCBI Taxonomy" id="1633335"/>
    <lineage>
        <taxon>Bacteria</taxon>
        <taxon>Pseudomonadati</taxon>
        <taxon>Pseudomonadota</taxon>
        <taxon>Alphaproteobacteria</taxon>
        <taxon>Rhodospirillales</taxon>
        <taxon>Thalassobaculaceae</taxon>
        <taxon>Thalassobaculum</taxon>
    </lineage>
</organism>
<dbReference type="Pfam" id="PF00389">
    <property type="entry name" value="2-Hacid_dh"/>
    <property type="match status" value="1"/>
</dbReference>
<comment type="similarity">
    <text evidence="1 5">Belongs to the D-isomer specific 2-hydroxyacid dehydrogenase family.</text>
</comment>
<dbReference type="CDD" id="cd12173">
    <property type="entry name" value="PGDH_4"/>
    <property type="match status" value="1"/>
</dbReference>
<dbReference type="PANTHER" id="PTHR42789">
    <property type="entry name" value="D-ISOMER SPECIFIC 2-HYDROXYACID DEHYDROGENASE FAMILY PROTEIN (AFU_ORTHOLOGUE AFUA_6G10090)"/>
    <property type="match status" value="1"/>
</dbReference>
<dbReference type="Proteomes" id="UP000630353">
    <property type="component" value="Unassembled WGS sequence"/>
</dbReference>
<dbReference type="GO" id="GO:0016616">
    <property type="term" value="F:oxidoreductase activity, acting on the CH-OH group of donors, NAD or NADP as acceptor"/>
    <property type="evidence" value="ECO:0007669"/>
    <property type="project" value="InterPro"/>
</dbReference>
<keyword evidence="3 5" id="KW-0560">Oxidoreductase</keyword>
<dbReference type="SUPFAM" id="SSF52283">
    <property type="entry name" value="Formate/glycerate dehydrogenase catalytic domain-like"/>
    <property type="match status" value="1"/>
</dbReference>
<dbReference type="RefSeq" id="WP_189991274.1">
    <property type="nucleotide sequence ID" value="NZ_BMZS01000007.1"/>
</dbReference>
<evidence type="ECO:0000259" key="7">
    <source>
        <dbReference type="Pfam" id="PF02826"/>
    </source>
</evidence>
<dbReference type="EMBL" id="BMZS01000007">
    <property type="protein sequence ID" value="GHD54198.1"/>
    <property type="molecule type" value="Genomic_DNA"/>
</dbReference>
<feature type="domain" description="D-isomer specific 2-hydroxyacid dehydrogenase catalytic" evidence="6">
    <location>
        <begin position="5"/>
        <end position="318"/>
    </location>
</feature>
<dbReference type="Gene3D" id="3.40.50.720">
    <property type="entry name" value="NAD(P)-binding Rossmann-like Domain"/>
    <property type="match status" value="2"/>
</dbReference>
<comment type="caution">
    <text evidence="8">The sequence shown here is derived from an EMBL/GenBank/DDBJ whole genome shotgun (WGS) entry which is preliminary data.</text>
</comment>
<dbReference type="AlphaFoldDB" id="A0A918XUB4"/>
<feature type="domain" description="D-isomer specific 2-hydroxyacid dehydrogenase NAD-binding" evidence="7">
    <location>
        <begin position="108"/>
        <end position="288"/>
    </location>
</feature>
<dbReference type="SUPFAM" id="SSF51735">
    <property type="entry name" value="NAD(P)-binding Rossmann-fold domains"/>
    <property type="match status" value="1"/>
</dbReference>
<evidence type="ECO:0000313" key="8">
    <source>
        <dbReference type="EMBL" id="GHD54198.1"/>
    </source>
</evidence>
<dbReference type="FunFam" id="3.40.50.720:FF:000203">
    <property type="entry name" value="D-3-phosphoglycerate dehydrogenase (SerA)"/>
    <property type="match status" value="1"/>
</dbReference>
<keyword evidence="4" id="KW-0520">NAD</keyword>